<protein>
    <submittedName>
        <fullName evidence="5">Helix-turn-helix transcriptional regulator</fullName>
    </submittedName>
</protein>
<dbReference type="EMBL" id="JACJVP010000030">
    <property type="protein sequence ID" value="MBB6672670.1"/>
    <property type="molecule type" value="Genomic_DNA"/>
</dbReference>
<dbReference type="Proteomes" id="UP000547209">
    <property type="component" value="Unassembled WGS sequence"/>
</dbReference>
<reference evidence="5 6" key="1">
    <citation type="submission" date="2020-08" db="EMBL/GenBank/DDBJ databases">
        <title>Cohnella phylogeny.</title>
        <authorList>
            <person name="Dunlap C."/>
        </authorList>
    </citation>
    <scope>NUCLEOTIDE SEQUENCE [LARGE SCALE GENOMIC DNA]</scope>
    <source>
        <strain evidence="5 6">DSM 28246</strain>
    </source>
</reference>
<dbReference type="PANTHER" id="PTHR33204">
    <property type="entry name" value="TRANSCRIPTIONAL REGULATOR, MARR FAMILY"/>
    <property type="match status" value="1"/>
</dbReference>
<evidence type="ECO:0000259" key="4">
    <source>
        <dbReference type="PROSITE" id="PS51118"/>
    </source>
</evidence>
<dbReference type="SUPFAM" id="SSF46785">
    <property type="entry name" value="Winged helix' DNA-binding domain"/>
    <property type="match status" value="1"/>
</dbReference>
<dbReference type="Gene3D" id="1.10.10.10">
    <property type="entry name" value="Winged helix-like DNA-binding domain superfamily/Winged helix DNA-binding domain"/>
    <property type="match status" value="1"/>
</dbReference>
<sequence length="115" mass="13104">MNLYSFEPKVVDGNPHLCDGLQILGAKWSFLVIAELIKGPQRFKQLQRNVAVVKTQSLTDTLRHLEKTGVVKREVFPTVPVSVEYSLTEKGYDFGKVLQELDNWAQRWSSPTDVE</sequence>
<dbReference type="PROSITE" id="PS51118">
    <property type="entry name" value="HTH_HXLR"/>
    <property type="match status" value="1"/>
</dbReference>
<evidence type="ECO:0000256" key="3">
    <source>
        <dbReference type="ARBA" id="ARBA00023163"/>
    </source>
</evidence>
<evidence type="ECO:0000313" key="6">
    <source>
        <dbReference type="Proteomes" id="UP000547209"/>
    </source>
</evidence>
<dbReference type="InterPro" id="IPR036390">
    <property type="entry name" value="WH_DNA-bd_sf"/>
</dbReference>
<proteinExistence type="predicted"/>
<dbReference type="InterPro" id="IPR036388">
    <property type="entry name" value="WH-like_DNA-bd_sf"/>
</dbReference>
<evidence type="ECO:0000313" key="5">
    <source>
        <dbReference type="EMBL" id="MBB6672670.1"/>
    </source>
</evidence>
<keyword evidence="6" id="KW-1185">Reference proteome</keyword>
<evidence type="ECO:0000256" key="2">
    <source>
        <dbReference type="ARBA" id="ARBA00023125"/>
    </source>
</evidence>
<dbReference type="PANTHER" id="PTHR33204:SF37">
    <property type="entry name" value="HTH-TYPE TRANSCRIPTIONAL REGULATOR YODB"/>
    <property type="match status" value="1"/>
</dbReference>
<comment type="caution">
    <text evidence="5">The sequence shown here is derived from an EMBL/GenBank/DDBJ whole genome shotgun (WGS) entry which is preliminary data.</text>
</comment>
<accession>A0A7X0VG22</accession>
<dbReference type="InterPro" id="IPR002577">
    <property type="entry name" value="HTH_HxlR"/>
</dbReference>
<organism evidence="5 6">
    <name type="scientific">Cohnella nanjingensis</name>
    <dbReference type="NCBI Taxonomy" id="1387779"/>
    <lineage>
        <taxon>Bacteria</taxon>
        <taxon>Bacillati</taxon>
        <taxon>Bacillota</taxon>
        <taxon>Bacilli</taxon>
        <taxon>Bacillales</taxon>
        <taxon>Paenibacillaceae</taxon>
        <taxon>Cohnella</taxon>
    </lineage>
</organism>
<dbReference type="RefSeq" id="WP_185670528.1">
    <property type="nucleotide sequence ID" value="NZ_JACJVP010000030.1"/>
</dbReference>
<evidence type="ECO:0000256" key="1">
    <source>
        <dbReference type="ARBA" id="ARBA00023015"/>
    </source>
</evidence>
<dbReference type="Pfam" id="PF01638">
    <property type="entry name" value="HxlR"/>
    <property type="match status" value="1"/>
</dbReference>
<name>A0A7X0VG22_9BACL</name>
<feature type="domain" description="HTH hxlR-type" evidence="4">
    <location>
        <begin position="14"/>
        <end position="113"/>
    </location>
</feature>
<keyword evidence="3" id="KW-0804">Transcription</keyword>
<keyword evidence="1" id="KW-0805">Transcription regulation</keyword>
<dbReference type="GO" id="GO:0003677">
    <property type="term" value="F:DNA binding"/>
    <property type="evidence" value="ECO:0007669"/>
    <property type="project" value="UniProtKB-KW"/>
</dbReference>
<keyword evidence="2" id="KW-0238">DNA-binding</keyword>
<dbReference type="AlphaFoldDB" id="A0A7X0VG22"/>
<gene>
    <name evidence="5" type="ORF">H7C19_18470</name>
</gene>